<evidence type="ECO:0000313" key="3">
    <source>
        <dbReference type="Proteomes" id="UP001054945"/>
    </source>
</evidence>
<gene>
    <name evidence="2" type="ORF">CEXT_182361</name>
</gene>
<name>A0AAV4P2P0_CAEEX</name>
<keyword evidence="3" id="KW-1185">Reference proteome</keyword>
<evidence type="ECO:0000256" key="1">
    <source>
        <dbReference type="SAM" id="MobiDB-lite"/>
    </source>
</evidence>
<reference evidence="2 3" key="1">
    <citation type="submission" date="2021-06" db="EMBL/GenBank/DDBJ databases">
        <title>Caerostris extrusa draft genome.</title>
        <authorList>
            <person name="Kono N."/>
            <person name="Arakawa K."/>
        </authorList>
    </citation>
    <scope>NUCLEOTIDE SEQUENCE [LARGE SCALE GENOMIC DNA]</scope>
</reference>
<dbReference type="AlphaFoldDB" id="A0AAV4P2P0"/>
<dbReference type="EMBL" id="BPLR01004009">
    <property type="protein sequence ID" value="GIX91291.1"/>
    <property type="molecule type" value="Genomic_DNA"/>
</dbReference>
<accession>A0AAV4P2P0</accession>
<feature type="compositionally biased region" description="Polar residues" evidence="1">
    <location>
        <begin position="1"/>
        <end position="15"/>
    </location>
</feature>
<proteinExistence type="predicted"/>
<feature type="non-terminal residue" evidence="2">
    <location>
        <position position="1"/>
    </location>
</feature>
<comment type="caution">
    <text evidence="2">The sequence shown here is derived from an EMBL/GenBank/DDBJ whole genome shotgun (WGS) entry which is preliminary data.</text>
</comment>
<evidence type="ECO:0000313" key="2">
    <source>
        <dbReference type="EMBL" id="GIX91291.1"/>
    </source>
</evidence>
<sequence>IRIRQHSCSAGQQRSFEGKNHLINSPAESGLTEEKTSSYDAPANICDSVDQ</sequence>
<dbReference type="Proteomes" id="UP001054945">
    <property type="component" value="Unassembled WGS sequence"/>
</dbReference>
<organism evidence="2 3">
    <name type="scientific">Caerostris extrusa</name>
    <name type="common">Bark spider</name>
    <name type="synonym">Caerostris bankana</name>
    <dbReference type="NCBI Taxonomy" id="172846"/>
    <lineage>
        <taxon>Eukaryota</taxon>
        <taxon>Metazoa</taxon>
        <taxon>Ecdysozoa</taxon>
        <taxon>Arthropoda</taxon>
        <taxon>Chelicerata</taxon>
        <taxon>Arachnida</taxon>
        <taxon>Araneae</taxon>
        <taxon>Araneomorphae</taxon>
        <taxon>Entelegynae</taxon>
        <taxon>Araneoidea</taxon>
        <taxon>Araneidae</taxon>
        <taxon>Caerostris</taxon>
    </lineage>
</organism>
<protein>
    <submittedName>
        <fullName evidence="2">Uncharacterized protein</fullName>
    </submittedName>
</protein>
<feature type="region of interest" description="Disordered" evidence="1">
    <location>
        <begin position="1"/>
        <end position="51"/>
    </location>
</feature>